<evidence type="ECO:0000313" key="5">
    <source>
        <dbReference type="EMBL" id="SFL89548.1"/>
    </source>
</evidence>
<dbReference type="AlphaFoldDB" id="A0A1I4LEP5"/>
<evidence type="ECO:0000259" key="4">
    <source>
        <dbReference type="PROSITE" id="PS01124"/>
    </source>
</evidence>
<organism evidence="5 6">
    <name type="scientific">Rugamonas rubra</name>
    <dbReference type="NCBI Taxonomy" id="758825"/>
    <lineage>
        <taxon>Bacteria</taxon>
        <taxon>Pseudomonadati</taxon>
        <taxon>Pseudomonadota</taxon>
        <taxon>Betaproteobacteria</taxon>
        <taxon>Burkholderiales</taxon>
        <taxon>Oxalobacteraceae</taxon>
        <taxon>Telluria group</taxon>
        <taxon>Rugamonas</taxon>
    </lineage>
</organism>
<dbReference type="Proteomes" id="UP000199470">
    <property type="component" value="Unassembled WGS sequence"/>
</dbReference>
<evidence type="ECO:0000256" key="2">
    <source>
        <dbReference type="ARBA" id="ARBA00023125"/>
    </source>
</evidence>
<name>A0A1I4LEP5_9BURK</name>
<dbReference type="InterPro" id="IPR018060">
    <property type="entry name" value="HTH_AraC"/>
</dbReference>
<sequence>MTLAASKPAIRRLDITHHARRGKELTGAVWSDAEAPVRIGTIDKVSEHDIHMPSAAAPPHLSLVLLLEGKGHFLMGEDGAPCEFRAGHCFLSCSWEAFDCQDFVPAHTRFKAVTLRYPLAWRHAVGPAVPAPHQGCDVYRHPRANAWLARMALPPALDAFARALCQQGLPQTPLAMLEVQAAALQALHAVVTRLHGATAAPPAAARADVGDMAVSGRDRRRLMAARQHIDGHLASRLQLAAVAAAANMNETALKQGFSRLFGVTVHAYIVQSRSRLASELLRDSALPVGEIALRCGFSGASHLARHFKSMFNTTPLQYRHGCK</sequence>
<proteinExistence type="predicted"/>
<dbReference type="InterPro" id="IPR050204">
    <property type="entry name" value="AraC_XylS_family_regulators"/>
</dbReference>
<dbReference type="PANTHER" id="PTHR46796">
    <property type="entry name" value="HTH-TYPE TRANSCRIPTIONAL ACTIVATOR RHAS-RELATED"/>
    <property type="match status" value="1"/>
</dbReference>
<dbReference type="Pfam" id="PF12833">
    <property type="entry name" value="HTH_18"/>
    <property type="match status" value="1"/>
</dbReference>
<evidence type="ECO:0000256" key="1">
    <source>
        <dbReference type="ARBA" id="ARBA00023015"/>
    </source>
</evidence>
<dbReference type="PROSITE" id="PS01124">
    <property type="entry name" value="HTH_ARAC_FAMILY_2"/>
    <property type="match status" value="1"/>
</dbReference>
<reference evidence="5 6" key="1">
    <citation type="submission" date="2016-10" db="EMBL/GenBank/DDBJ databases">
        <authorList>
            <person name="de Groot N.N."/>
        </authorList>
    </citation>
    <scope>NUCLEOTIDE SEQUENCE [LARGE SCALE GENOMIC DNA]</scope>
    <source>
        <strain evidence="5 6">ATCC 43154</strain>
    </source>
</reference>
<feature type="domain" description="HTH araC/xylS-type" evidence="4">
    <location>
        <begin position="223"/>
        <end position="321"/>
    </location>
</feature>
<protein>
    <submittedName>
        <fullName evidence="5">Helix-turn-helix domain-containing protein</fullName>
    </submittedName>
</protein>
<gene>
    <name evidence="5" type="ORF">SAMN02982985_01918</name>
</gene>
<dbReference type="GO" id="GO:0043565">
    <property type="term" value="F:sequence-specific DNA binding"/>
    <property type="evidence" value="ECO:0007669"/>
    <property type="project" value="InterPro"/>
</dbReference>
<dbReference type="PANTHER" id="PTHR46796:SF6">
    <property type="entry name" value="ARAC SUBFAMILY"/>
    <property type="match status" value="1"/>
</dbReference>
<dbReference type="InterPro" id="IPR009057">
    <property type="entry name" value="Homeodomain-like_sf"/>
</dbReference>
<dbReference type="SMART" id="SM00342">
    <property type="entry name" value="HTH_ARAC"/>
    <property type="match status" value="1"/>
</dbReference>
<dbReference type="Gene3D" id="1.10.10.60">
    <property type="entry name" value="Homeodomain-like"/>
    <property type="match status" value="1"/>
</dbReference>
<evidence type="ECO:0000313" key="6">
    <source>
        <dbReference type="Proteomes" id="UP000199470"/>
    </source>
</evidence>
<dbReference type="GO" id="GO:0003700">
    <property type="term" value="F:DNA-binding transcription factor activity"/>
    <property type="evidence" value="ECO:0007669"/>
    <property type="project" value="InterPro"/>
</dbReference>
<accession>A0A1I4LEP5</accession>
<keyword evidence="3" id="KW-0804">Transcription</keyword>
<keyword evidence="6" id="KW-1185">Reference proteome</keyword>
<dbReference type="SUPFAM" id="SSF46689">
    <property type="entry name" value="Homeodomain-like"/>
    <property type="match status" value="2"/>
</dbReference>
<dbReference type="RefSeq" id="WP_174900473.1">
    <property type="nucleotide sequence ID" value="NZ_FOTW01000009.1"/>
</dbReference>
<evidence type="ECO:0000256" key="3">
    <source>
        <dbReference type="ARBA" id="ARBA00023163"/>
    </source>
</evidence>
<dbReference type="STRING" id="758825.SAMN02982985_01918"/>
<keyword evidence="2" id="KW-0238">DNA-binding</keyword>
<dbReference type="EMBL" id="FOTW01000009">
    <property type="protein sequence ID" value="SFL89548.1"/>
    <property type="molecule type" value="Genomic_DNA"/>
</dbReference>
<keyword evidence="1" id="KW-0805">Transcription regulation</keyword>